<protein>
    <submittedName>
        <fullName evidence="3">Uncharacterized protein</fullName>
    </submittedName>
</protein>
<gene>
    <name evidence="3" type="ordered locus">PSMK_11320</name>
</gene>
<feature type="compositionally biased region" description="Basic and acidic residues" evidence="1">
    <location>
        <begin position="1"/>
        <end position="11"/>
    </location>
</feature>
<evidence type="ECO:0000313" key="3">
    <source>
        <dbReference type="EMBL" id="BAM03291.1"/>
    </source>
</evidence>
<evidence type="ECO:0000256" key="1">
    <source>
        <dbReference type="SAM" id="MobiDB-lite"/>
    </source>
</evidence>
<accession>I0IDF3</accession>
<organism evidence="3 4">
    <name type="scientific">Phycisphaera mikurensis (strain NBRC 102666 / KCTC 22515 / FYK2301M01)</name>
    <dbReference type="NCBI Taxonomy" id="1142394"/>
    <lineage>
        <taxon>Bacteria</taxon>
        <taxon>Pseudomonadati</taxon>
        <taxon>Planctomycetota</taxon>
        <taxon>Phycisphaerae</taxon>
        <taxon>Phycisphaerales</taxon>
        <taxon>Phycisphaeraceae</taxon>
        <taxon>Phycisphaera</taxon>
    </lineage>
</organism>
<dbReference type="EMBL" id="AP012338">
    <property type="protein sequence ID" value="BAM03291.1"/>
    <property type="molecule type" value="Genomic_DNA"/>
</dbReference>
<proteinExistence type="predicted"/>
<feature type="region of interest" description="Disordered" evidence="1">
    <location>
        <begin position="1"/>
        <end position="33"/>
    </location>
</feature>
<feature type="transmembrane region" description="Helical" evidence="2">
    <location>
        <begin position="58"/>
        <end position="75"/>
    </location>
</feature>
<evidence type="ECO:0000313" key="4">
    <source>
        <dbReference type="Proteomes" id="UP000007881"/>
    </source>
</evidence>
<keyword evidence="2" id="KW-0472">Membrane</keyword>
<dbReference type="HOGENOM" id="CLU_2370388_0_0_0"/>
<sequence>MKAELAEFREQRRQKRESRLMGGDEQNQSVDSTQDKMVDAVETVLHHLQKDFFRDPPLAALGVAIVSGMATKMLLARRQTIKRKVLSRDDSVDRA</sequence>
<dbReference type="AlphaFoldDB" id="I0IDF3"/>
<keyword evidence="4" id="KW-1185">Reference proteome</keyword>
<name>I0IDF3_PHYMF</name>
<dbReference type="KEGG" id="phm:PSMK_11320"/>
<reference evidence="3 4" key="1">
    <citation type="submission" date="2012-02" db="EMBL/GenBank/DDBJ databases">
        <title>Complete genome sequence of Phycisphaera mikurensis NBRC 102666.</title>
        <authorList>
            <person name="Ankai A."/>
            <person name="Hosoyama A."/>
            <person name="Terui Y."/>
            <person name="Sekine M."/>
            <person name="Fukai R."/>
            <person name="Kato Y."/>
            <person name="Nakamura S."/>
            <person name="Yamada-Narita S."/>
            <person name="Kawakoshi A."/>
            <person name="Fukunaga Y."/>
            <person name="Yamazaki S."/>
            <person name="Fujita N."/>
        </authorList>
    </citation>
    <scope>NUCLEOTIDE SEQUENCE [LARGE SCALE GENOMIC DNA]</scope>
    <source>
        <strain evidence="4">NBRC 102666 / KCTC 22515 / FYK2301M01</strain>
    </source>
</reference>
<keyword evidence="2" id="KW-1133">Transmembrane helix</keyword>
<dbReference type="Proteomes" id="UP000007881">
    <property type="component" value="Chromosome"/>
</dbReference>
<keyword evidence="2" id="KW-0812">Transmembrane</keyword>
<dbReference type="STRING" id="1142394.PSMK_11320"/>
<evidence type="ECO:0000256" key="2">
    <source>
        <dbReference type="SAM" id="Phobius"/>
    </source>
</evidence>